<evidence type="ECO:0000256" key="12">
    <source>
        <dbReference type="ARBA" id="ARBA00042615"/>
    </source>
</evidence>
<evidence type="ECO:0000256" key="2">
    <source>
        <dbReference type="ARBA" id="ARBA00001947"/>
    </source>
</evidence>
<organism evidence="14 15">
    <name type="scientific">Spiribacter salilacus</name>
    <dbReference type="NCBI Taxonomy" id="2664894"/>
    <lineage>
        <taxon>Bacteria</taxon>
        <taxon>Pseudomonadati</taxon>
        <taxon>Pseudomonadota</taxon>
        <taxon>Gammaproteobacteria</taxon>
        <taxon>Chromatiales</taxon>
        <taxon>Ectothiorhodospiraceae</taxon>
        <taxon>Spiribacter</taxon>
    </lineage>
</organism>
<evidence type="ECO:0000313" key="14">
    <source>
        <dbReference type="EMBL" id="MRH77960.1"/>
    </source>
</evidence>
<keyword evidence="7" id="KW-0479">Metal-binding</keyword>
<dbReference type="EMBL" id="WJPP01000002">
    <property type="protein sequence ID" value="MRH77960.1"/>
    <property type="molecule type" value="Genomic_DNA"/>
</dbReference>
<dbReference type="SUPFAM" id="SSF55846">
    <property type="entry name" value="N-acetylmuramoyl-L-alanine amidase-like"/>
    <property type="match status" value="1"/>
</dbReference>
<name>A0A6N7QQI5_9GAMM</name>
<dbReference type="SMART" id="SM00644">
    <property type="entry name" value="Ami_2"/>
    <property type="match status" value="1"/>
</dbReference>
<dbReference type="Pfam" id="PF01510">
    <property type="entry name" value="Amidase_2"/>
    <property type="match status" value="1"/>
</dbReference>
<dbReference type="Gene3D" id="3.40.80.10">
    <property type="entry name" value="Peptidoglycan recognition protein-like"/>
    <property type="match status" value="1"/>
</dbReference>
<comment type="subcellular location">
    <subcellularLocation>
        <location evidence="3">Cytoplasm</location>
    </subcellularLocation>
</comment>
<dbReference type="NCBIfam" id="NF008758">
    <property type="entry name" value="PRK11789.1"/>
    <property type="match status" value="1"/>
</dbReference>
<dbReference type="CDD" id="cd06583">
    <property type="entry name" value="PGRP"/>
    <property type="match status" value="1"/>
</dbReference>
<evidence type="ECO:0000256" key="6">
    <source>
        <dbReference type="ARBA" id="ARBA00022490"/>
    </source>
</evidence>
<evidence type="ECO:0000259" key="13">
    <source>
        <dbReference type="SMART" id="SM00644"/>
    </source>
</evidence>
<dbReference type="GO" id="GO:0046872">
    <property type="term" value="F:metal ion binding"/>
    <property type="evidence" value="ECO:0007669"/>
    <property type="project" value="UniProtKB-KW"/>
</dbReference>
<gene>
    <name evidence="14" type="primary">ampD</name>
    <name evidence="14" type="ORF">GH984_04505</name>
</gene>
<dbReference type="PANTHER" id="PTHR30417">
    <property type="entry name" value="N-ACETYLMURAMOYL-L-ALANINE AMIDASE AMID"/>
    <property type="match status" value="1"/>
</dbReference>
<reference evidence="14 15" key="1">
    <citation type="submission" date="2019-11" db="EMBL/GenBank/DDBJ databases">
        <authorList>
            <person name="Zhang X.Y."/>
        </authorList>
    </citation>
    <scope>NUCLEOTIDE SEQUENCE [LARGE SCALE GENOMIC DNA]</scope>
    <source>
        <strain evidence="14 15">C176</strain>
    </source>
</reference>
<protein>
    <recommendedName>
        <fullName evidence="11">1,6-anhydro-N-acetylmuramyl-L-alanine amidase AmpD</fullName>
        <ecNumber evidence="5">3.5.1.28</ecNumber>
    </recommendedName>
    <alternativeName>
        <fullName evidence="12">N-acetylmuramoyl-L-alanine amidase</fullName>
    </alternativeName>
</protein>
<evidence type="ECO:0000313" key="15">
    <source>
        <dbReference type="Proteomes" id="UP000433788"/>
    </source>
</evidence>
<evidence type="ECO:0000256" key="7">
    <source>
        <dbReference type="ARBA" id="ARBA00022723"/>
    </source>
</evidence>
<comment type="caution">
    <text evidence="14">The sequence shown here is derived from an EMBL/GenBank/DDBJ whole genome shotgun (WGS) entry which is preliminary data.</text>
</comment>
<proteinExistence type="inferred from homology"/>
<dbReference type="InterPro" id="IPR036505">
    <property type="entry name" value="Amidase/PGRP_sf"/>
</dbReference>
<keyword evidence="10" id="KW-0961">Cell wall biogenesis/degradation</keyword>
<keyword evidence="8 14" id="KW-0378">Hydrolase</keyword>
<dbReference type="GO" id="GO:0009253">
    <property type="term" value="P:peptidoglycan catabolic process"/>
    <property type="evidence" value="ECO:0007669"/>
    <property type="project" value="InterPro"/>
</dbReference>
<dbReference type="Proteomes" id="UP000433788">
    <property type="component" value="Unassembled WGS sequence"/>
</dbReference>
<comment type="catalytic activity">
    <reaction evidence="1">
        <text>Hydrolyzes the link between N-acetylmuramoyl residues and L-amino acid residues in certain cell-wall glycopeptides.</text>
        <dbReference type="EC" id="3.5.1.28"/>
    </reaction>
</comment>
<comment type="similarity">
    <text evidence="4">Belongs to the N-acetylmuramoyl-L-alanine amidase 2 family.</text>
</comment>
<dbReference type="PANTHER" id="PTHR30417:SF4">
    <property type="entry name" value="1,6-ANHYDRO-N-ACETYLMURAMYL-L-ALANINE AMIDASE AMPD"/>
    <property type="match status" value="1"/>
</dbReference>
<dbReference type="AlphaFoldDB" id="A0A6N7QQI5"/>
<feature type="domain" description="N-acetylmuramoyl-L-alanine amidase" evidence="13">
    <location>
        <begin position="18"/>
        <end position="169"/>
    </location>
</feature>
<dbReference type="GO" id="GO:0071555">
    <property type="term" value="P:cell wall organization"/>
    <property type="evidence" value="ECO:0007669"/>
    <property type="project" value="UniProtKB-KW"/>
</dbReference>
<evidence type="ECO:0000256" key="5">
    <source>
        <dbReference type="ARBA" id="ARBA00011901"/>
    </source>
</evidence>
<evidence type="ECO:0000256" key="1">
    <source>
        <dbReference type="ARBA" id="ARBA00001561"/>
    </source>
</evidence>
<keyword evidence="6" id="KW-0963">Cytoplasm</keyword>
<dbReference type="RefSeq" id="WP_153719008.1">
    <property type="nucleotide sequence ID" value="NZ_WJPP01000002.1"/>
</dbReference>
<keyword evidence="9" id="KW-0862">Zinc</keyword>
<keyword evidence="15" id="KW-1185">Reference proteome</keyword>
<evidence type="ECO:0000256" key="10">
    <source>
        <dbReference type="ARBA" id="ARBA00023316"/>
    </source>
</evidence>
<accession>A0A6N7QQI5</accession>
<dbReference type="InterPro" id="IPR051206">
    <property type="entry name" value="NAMLAA_amidase_2"/>
</dbReference>
<evidence type="ECO:0000256" key="9">
    <source>
        <dbReference type="ARBA" id="ARBA00022833"/>
    </source>
</evidence>
<dbReference type="GO" id="GO:0008745">
    <property type="term" value="F:N-acetylmuramoyl-L-alanine amidase activity"/>
    <property type="evidence" value="ECO:0007669"/>
    <property type="project" value="UniProtKB-EC"/>
</dbReference>
<evidence type="ECO:0000256" key="3">
    <source>
        <dbReference type="ARBA" id="ARBA00004496"/>
    </source>
</evidence>
<evidence type="ECO:0000256" key="8">
    <source>
        <dbReference type="ARBA" id="ARBA00022801"/>
    </source>
</evidence>
<evidence type="ECO:0000256" key="4">
    <source>
        <dbReference type="ARBA" id="ARBA00007553"/>
    </source>
</evidence>
<evidence type="ECO:0000256" key="11">
    <source>
        <dbReference type="ARBA" id="ARBA00039257"/>
    </source>
</evidence>
<dbReference type="GO" id="GO:0009254">
    <property type="term" value="P:peptidoglycan turnover"/>
    <property type="evidence" value="ECO:0007669"/>
    <property type="project" value="TreeGrafter"/>
</dbReference>
<dbReference type="GO" id="GO:0005737">
    <property type="term" value="C:cytoplasm"/>
    <property type="evidence" value="ECO:0007669"/>
    <property type="project" value="UniProtKB-SubCell"/>
</dbReference>
<dbReference type="InterPro" id="IPR002502">
    <property type="entry name" value="Amidase_domain"/>
</dbReference>
<sequence>MQVDCSSGWLGGASICASPHYGPRPVGQEPSLIVLHGISLPAGEFGGPYIHALFTNTLDTQTDPRFTYLAGLRVSAHLLIDRQGDVTQFVAFTDRAWHAGESWFAGQAECNDYSIGVELEGSDDHPYTDAQYDCLQTLIPVLRTAYPAIAANRVVGHCHIAPGRKTDPGPFFDWSRLAAGTGITPP</sequence>
<dbReference type="EC" id="3.5.1.28" evidence="5"/>
<comment type="cofactor">
    <cofactor evidence="2">
        <name>Zn(2+)</name>
        <dbReference type="ChEBI" id="CHEBI:29105"/>
    </cofactor>
</comment>